<dbReference type="InterPro" id="IPR036386">
    <property type="entry name" value="HscB_C_sf"/>
</dbReference>
<dbReference type="GO" id="GO:0051087">
    <property type="term" value="F:protein-folding chaperone binding"/>
    <property type="evidence" value="ECO:0007669"/>
    <property type="project" value="InterPro"/>
</dbReference>
<dbReference type="PANTHER" id="PTHR14021">
    <property type="entry name" value="IRON-SULFUR CLUSTER CO-CHAPERONE PROTEIN HSCB"/>
    <property type="match status" value="1"/>
</dbReference>
<organism evidence="5">
    <name type="scientific">Fonticula alba</name>
    <name type="common">Slime mold</name>
    <dbReference type="NCBI Taxonomy" id="691883"/>
    <lineage>
        <taxon>Eukaryota</taxon>
        <taxon>Rotosphaerida</taxon>
        <taxon>Fonticulaceae</taxon>
        <taxon>Fonticula</taxon>
    </lineage>
</organism>
<feature type="chain" id="PRO_5001566897" description="J domain-containing protein" evidence="3">
    <location>
        <begin position="26"/>
        <end position="265"/>
    </location>
</feature>
<dbReference type="EMBL" id="KB932202">
    <property type="protein sequence ID" value="KCV72237.1"/>
    <property type="molecule type" value="Genomic_DNA"/>
</dbReference>
<dbReference type="SUPFAM" id="SSF47144">
    <property type="entry name" value="HSC20 (HSCB), C-terminal oligomerisation domain"/>
    <property type="match status" value="1"/>
</dbReference>
<proteinExistence type="inferred from homology"/>
<evidence type="ECO:0000259" key="4">
    <source>
        <dbReference type="SMART" id="SM00271"/>
    </source>
</evidence>
<evidence type="ECO:0000313" key="5">
    <source>
        <dbReference type="EMBL" id="KCV72237.1"/>
    </source>
</evidence>
<reference evidence="5" key="1">
    <citation type="submission" date="2013-04" db="EMBL/GenBank/DDBJ databases">
        <title>The Genome Sequence of Fonticula alba ATCC 38817.</title>
        <authorList>
            <consortium name="The Broad Institute Genomics Platform"/>
            <person name="Russ C."/>
            <person name="Cuomo C."/>
            <person name="Burger G."/>
            <person name="Gray M.W."/>
            <person name="Holland P.W.H."/>
            <person name="King N."/>
            <person name="Lang F.B.F."/>
            <person name="Roger A.J."/>
            <person name="Ruiz-Trillo I."/>
            <person name="Brown M."/>
            <person name="Walker B."/>
            <person name="Young S."/>
            <person name="Zeng Q."/>
            <person name="Gargeya S."/>
            <person name="Fitzgerald M."/>
            <person name="Haas B."/>
            <person name="Abouelleil A."/>
            <person name="Allen A.W."/>
            <person name="Alvarado L."/>
            <person name="Arachchi H.M."/>
            <person name="Berlin A.M."/>
            <person name="Chapman S.B."/>
            <person name="Gainer-Dewar J."/>
            <person name="Goldberg J."/>
            <person name="Griggs A."/>
            <person name="Gujja S."/>
            <person name="Hansen M."/>
            <person name="Howarth C."/>
            <person name="Imamovic A."/>
            <person name="Ireland A."/>
            <person name="Larimer J."/>
            <person name="McCowan C."/>
            <person name="Murphy C."/>
            <person name="Pearson M."/>
            <person name="Poon T.W."/>
            <person name="Priest M."/>
            <person name="Roberts A."/>
            <person name="Saif S."/>
            <person name="Shea T."/>
            <person name="Sisk P."/>
            <person name="Sykes S."/>
            <person name="Wortman J."/>
            <person name="Nusbaum C."/>
            <person name="Birren B."/>
        </authorList>
    </citation>
    <scope>NUCLEOTIDE SEQUENCE [LARGE SCALE GENOMIC DNA]</scope>
    <source>
        <strain evidence="5">ATCC 38817</strain>
    </source>
</reference>
<dbReference type="InterPro" id="IPR001623">
    <property type="entry name" value="DnaJ_domain"/>
</dbReference>
<dbReference type="SMART" id="SM00271">
    <property type="entry name" value="DnaJ"/>
    <property type="match status" value="1"/>
</dbReference>
<dbReference type="GO" id="GO:0001671">
    <property type="term" value="F:ATPase activator activity"/>
    <property type="evidence" value="ECO:0007669"/>
    <property type="project" value="InterPro"/>
</dbReference>
<gene>
    <name evidence="5" type="ORF">H696_01638</name>
</gene>
<evidence type="ECO:0000256" key="2">
    <source>
        <dbReference type="ARBA" id="ARBA00023186"/>
    </source>
</evidence>
<dbReference type="OrthoDB" id="448954at2759"/>
<comment type="similarity">
    <text evidence="1">Belongs to the HscB family.</text>
</comment>
<keyword evidence="2" id="KW-0143">Chaperone</keyword>
<feature type="signal peptide" evidence="3">
    <location>
        <begin position="1"/>
        <end position="25"/>
    </location>
</feature>
<name>A0A058ZFI3_FONAL</name>
<dbReference type="PANTHER" id="PTHR14021:SF15">
    <property type="entry name" value="IRON-SULFUR CLUSTER CO-CHAPERONE PROTEIN HSCB"/>
    <property type="match status" value="1"/>
</dbReference>
<protein>
    <recommendedName>
        <fullName evidence="4">J domain-containing protein</fullName>
    </recommendedName>
</protein>
<dbReference type="GO" id="GO:0005739">
    <property type="term" value="C:mitochondrion"/>
    <property type="evidence" value="ECO:0007669"/>
    <property type="project" value="TreeGrafter"/>
</dbReference>
<evidence type="ECO:0000256" key="1">
    <source>
        <dbReference type="ARBA" id="ARBA00010476"/>
    </source>
</evidence>
<dbReference type="InterPro" id="IPR036869">
    <property type="entry name" value="J_dom_sf"/>
</dbReference>
<dbReference type="OMA" id="CRCIQPV"/>
<dbReference type="Proteomes" id="UP000030693">
    <property type="component" value="Unassembled WGS sequence"/>
</dbReference>
<dbReference type="GO" id="GO:0051259">
    <property type="term" value="P:protein complex oligomerization"/>
    <property type="evidence" value="ECO:0007669"/>
    <property type="project" value="InterPro"/>
</dbReference>
<dbReference type="InterPro" id="IPR004640">
    <property type="entry name" value="HscB"/>
</dbReference>
<feature type="domain" description="J" evidence="4">
    <location>
        <begin position="95"/>
        <end position="169"/>
    </location>
</feature>
<dbReference type="eggNOG" id="KOG3192">
    <property type="taxonomic scope" value="Eukaryota"/>
</dbReference>
<accession>A0A058ZFI3</accession>
<evidence type="ECO:0000256" key="3">
    <source>
        <dbReference type="SAM" id="SignalP"/>
    </source>
</evidence>
<keyword evidence="6" id="KW-1185">Reference proteome</keyword>
<dbReference type="Pfam" id="PF07743">
    <property type="entry name" value="HSCB_C"/>
    <property type="match status" value="1"/>
</dbReference>
<dbReference type="STRING" id="691883.A0A058ZFI3"/>
<dbReference type="Gene3D" id="1.10.287.110">
    <property type="entry name" value="DnaJ domain"/>
    <property type="match status" value="1"/>
</dbReference>
<keyword evidence="3" id="KW-0732">Signal</keyword>
<dbReference type="SUPFAM" id="SSF46565">
    <property type="entry name" value="Chaperone J-domain"/>
    <property type="match status" value="1"/>
</dbReference>
<dbReference type="GeneID" id="20526363"/>
<evidence type="ECO:0000313" key="6">
    <source>
        <dbReference type="Proteomes" id="UP000030693"/>
    </source>
</evidence>
<sequence>MIPGTGRLVAMRAGMALRLLRVGSAAPALRPRCLVAHGRPSGLSFQMTAGRLFSSATPPGPGTVCWGCGTALAPGSHQCGACARINPQLPLTGEPCPFEVLGLATSPPGAAFDVDLRALRSLFLEQQMLMHPDRLAGAGAHLTPAQVEYSERLSKAVTEAHRVLRDPVQRAFALLRAHGHPIDDGTTNVDSELLMLAFMAQETIESGDPDEMNDLAAENDQRTQEDLEHFRASLAANDLEQAQKVALRLRYWQTITNGLREKQDI</sequence>
<dbReference type="RefSeq" id="XP_009493815.1">
    <property type="nucleotide sequence ID" value="XM_009495540.1"/>
</dbReference>
<dbReference type="GO" id="GO:0044571">
    <property type="term" value="P:[2Fe-2S] cluster assembly"/>
    <property type="evidence" value="ECO:0007669"/>
    <property type="project" value="InterPro"/>
</dbReference>
<dbReference type="AlphaFoldDB" id="A0A058ZFI3"/>
<dbReference type="InterPro" id="IPR009073">
    <property type="entry name" value="HscB_oligo_C"/>
</dbReference>
<dbReference type="Gene3D" id="1.20.1280.20">
    <property type="entry name" value="HscB, C-terminal domain"/>
    <property type="match status" value="1"/>
</dbReference>